<dbReference type="EMBL" id="GL434548">
    <property type="protein sequence ID" value="EFN74769.1"/>
    <property type="molecule type" value="Genomic_DNA"/>
</dbReference>
<dbReference type="InterPro" id="IPR021454">
    <property type="entry name" value="DUF3105"/>
</dbReference>
<proteinExistence type="predicted"/>
<keyword evidence="3" id="KW-1185">Reference proteome</keyword>
<name>E1ZVK0_CAMFO</name>
<evidence type="ECO:0000256" key="1">
    <source>
        <dbReference type="SAM" id="MobiDB-lite"/>
    </source>
</evidence>
<feature type="region of interest" description="Disordered" evidence="1">
    <location>
        <begin position="350"/>
        <end position="373"/>
    </location>
</feature>
<evidence type="ECO:0000313" key="3">
    <source>
        <dbReference type="Proteomes" id="UP000000311"/>
    </source>
</evidence>
<dbReference type="STRING" id="104421.E1ZVK0"/>
<evidence type="ECO:0000313" key="2">
    <source>
        <dbReference type="EMBL" id="EFN74769.1"/>
    </source>
</evidence>
<dbReference type="OMA" id="CMNQKIE"/>
<dbReference type="PANTHER" id="PTHR34179">
    <property type="entry name" value="TUMOR PROTEIN P53-INDUCIBLE PROTEIN 13"/>
    <property type="match status" value="1"/>
</dbReference>
<dbReference type="InParanoid" id="E1ZVK0"/>
<dbReference type="PANTHER" id="PTHR34179:SF1">
    <property type="entry name" value="TUMOR PROTEIN P53-INDUCIBLE PROTEIN 13"/>
    <property type="match status" value="1"/>
</dbReference>
<dbReference type="OrthoDB" id="5960270at2759"/>
<organism evidence="3">
    <name type="scientific">Camponotus floridanus</name>
    <name type="common">Florida carpenter ant</name>
    <dbReference type="NCBI Taxonomy" id="104421"/>
    <lineage>
        <taxon>Eukaryota</taxon>
        <taxon>Metazoa</taxon>
        <taxon>Ecdysozoa</taxon>
        <taxon>Arthropoda</taxon>
        <taxon>Hexapoda</taxon>
        <taxon>Insecta</taxon>
        <taxon>Pterygota</taxon>
        <taxon>Neoptera</taxon>
        <taxon>Endopterygota</taxon>
        <taxon>Hymenoptera</taxon>
        <taxon>Apocrita</taxon>
        <taxon>Aculeata</taxon>
        <taxon>Formicoidea</taxon>
        <taxon>Formicidae</taxon>
        <taxon>Formicinae</taxon>
        <taxon>Camponotus</taxon>
    </lineage>
</organism>
<dbReference type="Proteomes" id="UP000000311">
    <property type="component" value="Unassembled WGS sequence"/>
</dbReference>
<gene>
    <name evidence="2" type="ORF">EAG_10177</name>
</gene>
<dbReference type="GO" id="GO:0005737">
    <property type="term" value="C:cytoplasm"/>
    <property type="evidence" value="ECO:0007669"/>
    <property type="project" value="TreeGrafter"/>
</dbReference>
<evidence type="ECO:0008006" key="4">
    <source>
        <dbReference type="Google" id="ProtNLM"/>
    </source>
</evidence>
<reference evidence="2 3" key="1">
    <citation type="journal article" date="2010" name="Science">
        <title>Genomic comparison of the ants Camponotus floridanus and Harpegnathos saltator.</title>
        <authorList>
            <person name="Bonasio R."/>
            <person name="Zhang G."/>
            <person name="Ye C."/>
            <person name="Mutti N.S."/>
            <person name="Fang X."/>
            <person name="Qin N."/>
            <person name="Donahue G."/>
            <person name="Yang P."/>
            <person name="Li Q."/>
            <person name="Li C."/>
            <person name="Zhang P."/>
            <person name="Huang Z."/>
            <person name="Berger S.L."/>
            <person name="Reinberg D."/>
            <person name="Wang J."/>
            <person name="Liebig J."/>
        </authorList>
    </citation>
    <scope>NUCLEOTIDE SEQUENCE [LARGE SCALE GENOMIC DNA]</scope>
    <source>
        <strain evidence="3">C129</strain>
    </source>
</reference>
<dbReference type="AlphaFoldDB" id="E1ZVK0"/>
<sequence>MGISSLGDIPALERGYKPLEPSYYNDILEEQNENVVQSMKPSEALQYFRHYLLNSENNKQTTGNNKEKRRNLEDDLENWTGRWMPDRFDNPTLPPKVLPKTQQSYKYGSVAELPWPGRWMPDRPDDPTPSSNILPKNERLYEYESITEFPHEMYMGHVSPECDDAKTNLTIDWDHTPAEYTCYGHKIIPSNIMPRVYCENIPKTYKAAHKCMNQKIEYDDDIPIYGPHRPLWPVYGEYKYVPKQRWLHSLEHGAIVMLYHPCANPLEVERLRNLVNKCLWRHIITPYSYLDEERPLALLSWGCRLTMSYVNPKVVNRFIRKKALRGPEWQIADDGQFEDGLLSRAKIVTDPTDSSEVSADGGSDDNAQHGETNHDHDLLLHSALTASKFDKARIESAIIGENRDGAIDEIFQDTPKMAGGNVERCNEVYLLLTERADAINAS</sequence>
<accession>E1ZVK0</accession>
<dbReference type="Pfam" id="PF11303">
    <property type="entry name" value="DUF3105"/>
    <property type="match status" value="1"/>
</dbReference>
<protein>
    <recommendedName>
        <fullName evidence="4">Tumor protein p53-inducible protein 13</fullName>
    </recommendedName>
</protein>